<dbReference type="PROSITE" id="PS50005">
    <property type="entry name" value="TPR"/>
    <property type="match status" value="1"/>
</dbReference>
<name>A0A6C0BF63_9ZZZZ</name>
<evidence type="ECO:0000313" key="1">
    <source>
        <dbReference type="EMBL" id="QHS90023.1"/>
    </source>
</evidence>
<dbReference type="SUPFAM" id="SSF53448">
    <property type="entry name" value="Nucleotide-diphospho-sugar transferases"/>
    <property type="match status" value="1"/>
</dbReference>
<protein>
    <submittedName>
        <fullName evidence="1">Uncharacterized protein</fullName>
    </submittedName>
</protein>
<reference evidence="1" key="1">
    <citation type="journal article" date="2020" name="Nature">
        <title>Giant virus diversity and host interactions through global metagenomics.</title>
        <authorList>
            <person name="Schulz F."/>
            <person name="Roux S."/>
            <person name="Paez-Espino D."/>
            <person name="Jungbluth S."/>
            <person name="Walsh D.A."/>
            <person name="Denef V.J."/>
            <person name="McMahon K.D."/>
            <person name="Konstantinidis K.T."/>
            <person name="Eloe-Fadrosh E.A."/>
            <person name="Kyrpides N.C."/>
            <person name="Woyke T."/>
        </authorList>
    </citation>
    <scope>NUCLEOTIDE SEQUENCE</scope>
    <source>
        <strain evidence="1">GVMAG-M-3300010160-4</strain>
    </source>
</reference>
<dbReference type="SUPFAM" id="SSF81901">
    <property type="entry name" value="HCP-like"/>
    <property type="match status" value="1"/>
</dbReference>
<dbReference type="InterPro" id="IPR029044">
    <property type="entry name" value="Nucleotide-diphossugar_trans"/>
</dbReference>
<dbReference type="InterPro" id="IPR019734">
    <property type="entry name" value="TPR_rpt"/>
</dbReference>
<dbReference type="AlphaFoldDB" id="A0A6C0BF63"/>
<organism evidence="1">
    <name type="scientific">viral metagenome</name>
    <dbReference type="NCBI Taxonomy" id="1070528"/>
    <lineage>
        <taxon>unclassified sequences</taxon>
        <taxon>metagenomes</taxon>
        <taxon>organismal metagenomes</taxon>
    </lineage>
</organism>
<proteinExistence type="predicted"/>
<dbReference type="EMBL" id="MN739123">
    <property type="protein sequence ID" value="QHS90023.1"/>
    <property type="molecule type" value="Genomic_DNA"/>
</dbReference>
<accession>A0A6C0BF63</accession>
<sequence>MEIAIALIIKNEEDNIIETIKPWVEYGITSILVYDTGSNDNTIKQLLEYSNIITVIVGKFTTYSESRNKAMELTRLIYPNANFILMPDAEWIPENIDSLIAFCNENIKSKSSVFLVDVVRTIYESYNCNGLIINRKISETCNRYSRLFNSNKVVKFKGVIHEQPSETSFILVPEFKFNWKSTEYGNEKTKKRVVDFDIPHYLKIINENEFSNLNDEYYYLAQSYHYIGDIENAIKYYREVVKRNLKGSFISSYRLGILETDNTEKIEFLKKATILNPKRLEPYILISTLIKDERLVYKITKNACNFKIDNKNNEYIDLSIYKYYRYIRHLRSCLMFKKEDEFDTTFKILNDNNIDGEDVKKEYYEEYVHYLRISMRKTVILILTSAGYEEYNKIMEEYLKRFNIPFFFYMYNNEELEEGQNFKINGHYIYLRGVENIIPGIILKTIQVFRLFLDLGFTDFIRINATTFIDFYSFVPGITFNDDYFGYYISEILIENKEYGVTKEFIENHGSFNFISGKFIYLSRKAVIYFINNADCSVMDDVSIALSLKDKFKYDFKNNIAVYYNEEINFPHPMVICKNPAELQSMCSKFQKFYNFE</sequence>